<organism evidence="7 8">
    <name type="scientific">Pristionchus entomophagus</name>
    <dbReference type="NCBI Taxonomy" id="358040"/>
    <lineage>
        <taxon>Eukaryota</taxon>
        <taxon>Metazoa</taxon>
        <taxon>Ecdysozoa</taxon>
        <taxon>Nematoda</taxon>
        <taxon>Chromadorea</taxon>
        <taxon>Rhabditida</taxon>
        <taxon>Rhabditina</taxon>
        <taxon>Diplogasteromorpha</taxon>
        <taxon>Diplogasteroidea</taxon>
        <taxon>Neodiplogasteridae</taxon>
        <taxon>Pristionchus</taxon>
    </lineage>
</organism>
<comment type="caution">
    <text evidence="7">The sequence shown here is derived from an EMBL/GenBank/DDBJ whole genome shotgun (WGS) entry which is preliminary data.</text>
</comment>
<gene>
    <name evidence="7" type="ORF">PENTCL1PPCAC_23548</name>
</gene>
<dbReference type="PANTHER" id="PTHR12144:SF0">
    <property type="entry name" value="NEGATIVE ELONGATION FACTOR C_D"/>
    <property type="match status" value="1"/>
</dbReference>
<dbReference type="Proteomes" id="UP001432027">
    <property type="component" value="Unassembled WGS sequence"/>
</dbReference>
<dbReference type="AlphaFoldDB" id="A0AAV5U5J1"/>
<dbReference type="GO" id="GO:0032021">
    <property type="term" value="C:NELF complex"/>
    <property type="evidence" value="ECO:0007669"/>
    <property type="project" value="TreeGrafter"/>
</dbReference>
<protein>
    <submittedName>
        <fullName evidence="7">Uncharacterized protein</fullName>
    </submittedName>
</protein>
<evidence type="ECO:0000313" key="7">
    <source>
        <dbReference type="EMBL" id="GMT01374.1"/>
    </source>
</evidence>
<evidence type="ECO:0000256" key="4">
    <source>
        <dbReference type="ARBA" id="ARBA00023015"/>
    </source>
</evidence>
<keyword evidence="3" id="KW-0678">Repressor</keyword>
<proteinExistence type="inferred from homology"/>
<dbReference type="GO" id="GO:0034244">
    <property type="term" value="P:negative regulation of transcription elongation by RNA polymerase II"/>
    <property type="evidence" value="ECO:0007669"/>
    <property type="project" value="TreeGrafter"/>
</dbReference>
<accession>A0AAV5U5J1</accession>
<dbReference type="GO" id="GO:0003723">
    <property type="term" value="F:RNA binding"/>
    <property type="evidence" value="ECO:0007669"/>
    <property type="project" value="TreeGrafter"/>
</dbReference>
<comment type="similarity">
    <text evidence="2">Belongs to the NELF-D family.</text>
</comment>
<dbReference type="Pfam" id="PF04858">
    <property type="entry name" value="TH1"/>
    <property type="match status" value="1"/>
</dbReference>
<evidence type="ECO:0000256" key="1">
    <source>
        <dbReference type="ARBA" id="ARBA00004123"/>
    </source>
</evidence>
<name>A0AAV5U5J1_9BILA</name>
<keyword evidence="4" id="KW-0805">Transcription regulation</keyword>
<evidence type="ECO:0000256" key="6">
    <source>
        <dbReference type="ARBA" id="ARBA00023242"/>
    </source>
</evidence>
<keyword evidence="8" id="KW-1185">Reference proteome</keyword>
<dbReference type="EMBL" id="BTSX01000005">
    <property type="protein sequence ID" value="GMT01374.1"/>
    <property type="molecule type" value="Genomic_DNA"/>
</dbReference>
<evidence type="ECO:0000256" key="2">
    <source>
        <dbReference type="ARBA" id="ARBA00005726"/>
    </source>
</evidence>
<keyword evidence="6" id="KW-0539">Nucleus</keyword>
<dbReference type="InterPro" id="IPR006942">
    <property type="entry name" value="TH1"/>
</dbReference>
<reference evidence="7" key="1">
    <citation type="submission" date="2023-10" db="EMBL/GenBank/DDBJ databases">
        <title>Genome assembly of Pristionchus species.</title>
        <authorList>
            <person name="Yoshida K."/>
            <person name="Sommer R.J."/>
        </authorList>
    </citation>
    <scope>NUCLEOTIDE SEQUENCE</scope>
    <source>
        <strain evidence="7">RS0144</strain>
    </source>
</reference>
<evidence type="ECO:0000256" key="3">
    <source>
        <dbReference type="ARBA" id="ARBA00022491"/>
    </source>
</evidence>
<sequence>MDLLTRLRGEDFILDPSVLSSLESYLETGGNTVDAIEALADGYCGKAQICNTLANWLRDLGCKEEAVECLESSVQAQILRHFDADKADALFQEDPTSADWLKGFIQHHRWRRVIYELVERAPSSLFLSFAMKMIADGGHAHEIGGKNTATQQIDVFSRVLTSELELVLDVLIKGEKATEEEFKEAMNSLASMMMQNEQSFIYATTMLEKIGRDSEDKACTVAVSIVEGVRECMRGGPREQEAVTLRTAMKMAADTEVPAHVRTSILTMIVKRRITPGDLSNLYQQYILPRPPPVALIREKVLLRLLMDSVFSKDQKQPDSFKQQAVFLMAYAATVFEKTKNGKRTHCNLSLESARSSLERAATCLEGTLDEVHREIPELLHLTKHPIVAAGCLWYYRSVLLCEGTRLGEIPNFVHVLFDHCGARHKNLHSTCLEILDEIYDKVAHEDDQAEVIMARQKVVIDRLVYLFTCGVAVRVLQKMTKKFEDGAIDASLIRYFVLEVLDVIGPPYSPSLARLLVPLTTNLSIIDENQRQKITSVGIFLEDAQPVLDAADDEEDDED</sequence>
<evidence type="ECO:0000313" key="8">
    <source>
        <dbReference type="Proteomes" id="UP001432027"/>
    </source>
</evidence>
<keyword evidence="5" id="KW-0804">Transcription</keyword>
<dbReference type="PANTHER" id="PTHR12144">
    <property type="entry name" value="NEGATIVE ELONGATION FACTOR D"/>
    <property type="match status" value="1"/>
</dbReference>
<comment type="subcellular location">
    <subcellularLocation>
        <location evidence="1">Nucleus</location>
    </subcellularLocation>
</comment>
<evidence type="ECO:0000256" key="5">
    <source>
        <dbReference type="ARBA" id="ARBA00023163"/>
    </source>
</evidence>